<keyword evidence="2" id="KW-0472">Membrane</keyword>
<evidence type="ECO:0000256" key="1">
    <source>
        <dbReference type="SAM" id="MobiDB-lite"/>
    </source>
</evidence>
<proteinExistence type="predicted"/>
<gene>
    <name evidence="3" type="ORF">C0029_18830</name>
</gene>
<dbReference type="KEGG" id="hja:BST95_02620"/>
<dbReference type="EMBL" id="PKUR01000011">
    <property type="protein sequence ID" value="PLW84507.1"/>
    <property type="molecule type" value="Genomic_DNA"/>
</dbReference>
<evidence type="ECO:0000313" key="3">
    <source>
        <dbReference type="EMBL" id="PLW84507.1"/>
    </source>
</evidence>
<protein>
    <submittedName>
        <fullName evidence="3">Uncharacterized protein</fullName>
    </submittedName>
</protein>
<evidence type="ECO:0000313" key="4">
    <source>
        <dbReference type="Proteomes" id="UP000235162"/>
    </source>
</evidence>
<comment type="caution">
    <text evidence="3">The sequence shown here is derived from an EMBL/GenBank/DDBJ whole genome shotgun (WGS) entry which is preliminary data.</text>
</comment>
<feature type="compositionally biased region" description="Gly residues" evidence="1">
    <location>
        <begin position="82"/>
        <end position="92"/>
    </location>
</feature>
<evidence type="ECO:0000256" key="2">
    <source>
        <dbReference type="SAM" id="Phobius"/>
    </source>
</evidence>
<reference evidence="3 4" key="1">
    <citation type="submission" date="2018-01" db="EMBL/GenBank/DDBJ databases">
        <title>The draft genome sequence of Halioglobus japonicus S1-36.</title>
        <authorList>
            <person name="Du Z.-J."/>
            <person name="Shi M.-J."/>
        </authorList>
    </citation>
    <scope>NUCLEOTIDE SEQUENCE [LARGE SCALE GENOMIC DNA]</scope>
    <source>
        <strain evidence="3 4">S1-36</strain>
    </source>
</reference>
<name>A0AAP8MB04_9GAMM</name>
<dbReference type="RefSeq" id="WP_084198046.1">
    <property type="nucleotide sequence ID" value="NZ_BMYL01000013.1"/>
</dbReference>
<keyword evidence="2" id="KW-1133">Transmembrane helix</keyword>
<sequence length="110" mass="11559">MKHQLQFAGLLIGLLCLLGGIADVYLQSTQGDIIQWRVPIILIGAGVGLPLVIFPFFEWNREPDPMLLDEEQYAQANLDGGVITGMSGGSDGSGSESDYSGASDGDGGTD</sequence>
<feature type="transmembrane region" description="Helical" evidence="2">
    <location>
        <begin position="36"/>
        <end position="57"/>
    </location>
</feature>
<keyword evidence="2" id="KW-0812">Transmembrane</keyword>
<feature type="region of interest" description="Disordered" evidence="1">
    <location>
        <begin position="80"/>
        <end position="110"/>
    </location>
</feature>
<keyword evidence="4" id="KW-1185">Reference proteome</keyword>
<accession>A0AAP8MB04</accession>
<feature type="compositionally biased region" description="Low complexity" evidence="1">
    <location>
        <begin position="93"/>
        <end position="103"/>
    </location>
</feature>
<organism evidence="3 4">
    <name type="scientific">Halioglobus japonicus</name>
    <dbReference type="NCBI Taxonomy" id="930805"/>
    <lineage>
        <taxon>Bacteria</taxon>
        <taxon>Pseudomonadati</taxon>
        <taxon>Pseudomonadota</taxon>
        <taxon>Gammaproteobacteria</taxon>
        <taxon>Cellvibrionales</taxon>
        <taxon>Halieaceae</taxon>
        <taxon>Halioglobus</taxon>
    </lineage>
</organism>
<dbReference type="AlphaFoldDB" id="A0AAP8MB04"/>
<dbReference type="Proteomes" id="UP000235162">
    <property type="component" value="Unassembled WGS sequence"/>
</dbReference>